<accession>A0A5P1FKQ8</accession>
<feature type="compositionally biased region" description="Polar residues" evidence="1">
    <location>
        <begin position="458"/>
        <end position="468"/>
    </location>
</feature>
<evidence type="ECO:0000313" key="3">
    <source>
        <dbReference type="Proteomes" id="UP000243459"/>
    </source>
</evidence>
<feature type="compositionally biased region" description="Basic residues" evidence="1">
    <location>
        <begin position="439"/>
        <end position="448"/>
    </location>
</feature>
<feature type="compositionally biased region" description="Basic and acidic residues" evidence="1">
    <location>
        <begin position="78"/>
        <end position="117"/>
    </location>
</feature>
<feature type="compositionally biased region" description="Basic and acidic residues" evidence="1">
    <location>
        <begin position="248"/>
        <end position="263"/>
    </location>
</feature>
<feature type="compositionally biased region" description="Basic and acidic residues" evidence="1">
    <location>
        <begin position="16"/>
        <end position="35"/>
    </location>
</feature>
<organism evidence="2 3">
    <name type="scientific">Asparagus officinalis</name>
    <name type="common">Garden asparagus</name>
    <dbReference type="NCBI Taxonomy" id="4686"/>
    <lineage>
        <taxon>Eukaryota</taxon>
        <taxon>Viridiplantae</taxon>
        <taxon>Streptophyta</taxon>
        <taxon>Embryophyta</taxon>
        <taxon>Tracheophyta</taxon>
        <taxon>Spermatophyta</taxon>
        <taxon>Magnoliopsida</taxon>
        <taxon>Liliopsida</taxon>
        <taxon>Asparagales</taxon>
        <taxon>Asparagaceae</taxon>
        <taxon>Asparagoideae</taxon>
        <taxon>Asparagus</taxon>
    </lineage>
</organism>
<sequence length="604" mass="67529">MASNPNPSISIVIGVDKSDKSSTGEEHRDGNREEISLSSPNGDDSVERSEVEQYKGLKDQRLGMEGNGEGISILEASDLSKEEAKANNGDPKEKAEIEEMGKLEGVECGDSTEKSDVVENSGFENQNVVKRRIREEIPLSSVNGDDSKELRNAVGQKFEAEKDRRLESEVNEEGICVSMDVESRDRNQVVPFPDTVSFNANANIEEEMENSGDLMEKCVGNFEDVVEPKDIESDGDSVSKDTIVVREEKEHEMGVDGHSKETDIQNSEFEDPNIVKKKRGRPPKNKSHLTNQTPVKALIPLDSNVDSVKKRGRPREKIKEEYVLAIPTPIGTRLSSRRRLRDISKDFALDSAGMNERHKKKIAKEVCSVNEGDFQVQNISSKLKESSYLNEMLSKLILLAADPYEEFNSLPMIISFFTDFRDFCSTIASEDHEPEKPIGKKRGRKKKTVSFDLDPDYTQDSGTKTAVSRGQKRKNPSQDNGQKEKIQKVNCAEEIKEESPTALILTFEDPDALPSERYLNKVFSHYGPLIKEETDILRKSNRALVVFKYSIDAQSALRNAGKVRVFGPALHSYRLRELLPKSSPATIQDQEGNQEGNGVAIDNE</sequence>
<feature type="compositionally biased region" description="Polar residues" evidence="1">
    <location>
        <begin position="583"/>
        <end position="596"/>
    </location>
</feature>
<dbReference type="SMART" id="SM00384">
    <property type="entry name" value="AT_hook"/>
    <property type="match status" value="3"/>
</dbReference>
<dbReference type="OrthoDB" id="21615at2759"/>
<feature type="region of interest" description="Disordered" evidence="1">
    <location>
        <begin position="431"/>
        <end position="486"/>
    </location>
</feature>
<dbReference type="InterPro" id="IPR053063">
    <property type="entry name" value="PWWP_domain_containing_PDP"/>
</dbReference>
<dbReference type="PRINTS" id="PR00929">
    <property type="entry name" value="ATHOOK"/>
</dbReference>
<protein>
    <submittedName>
        <fullName evidence="2">Uncharacterized protein</fullName>
    </submittedName>
</protein>
<reference evidence="3" key="1">
    <citation type="journal article" date="2017" name="Nat. Commun.">
        <title>The asparagus genome sheds light on the origin and evolution of a young Y chromosome.</title>
        <authorList>
            <person name="Harkess A."/>
            <person name="Zhou J."/>
            <person name="Xu C."/>
            <person name="Bowers J.E."/>
            <person name="Van der Hulst R."/>
            <person name="Ayyampalayam S."/>
            <person name="Mercati F."/>
            <person name="Riccardi P."/>
            <person name="McKain M.R."/>
            <person name="Kakrana A."/>
            <person name="Tang H."/>
            <person name="Ray J."/>
            <person name="Groenendijk J."/>
            <person name="Arikit S."/>
            <person name="Mathioni S.M."/>
            <person name="Nakano M."/>
            <person name="Shan H."/>
            <person name="Telgmann-Rauber A."/>
            <person name="Kanno A."/>
            <person name="Yue Z."/>
            <person name="Chen H."/>
            <person name="Li W."/>
            <person name="Chen Y."/>
            <person name="Xu X."/>
            <person name="Zhang Y."/>
            <person name="Luo S."/>
            <person name="Chen H."/>
            <person name="Gao J."/>
            <person name="Mao Z."/>
            <person name="Pires J.C."/>
            <person name="Luo M."/>
            <person name="Kudrna D."/>
            <person name="Wing R.A."/>
            <person name="Meyers B.C."/>
            <person name="Yi K."/>
            <person name="Kong H."/>
            <person name="Lavrijsen P."/>
            <person name="Sunseri F."/>
            <person name="Falavigna A."/>
            <person name="Ye Y."/>
            <person name="Leebens-Mack J.H."/>
            <person name="Chen G."/>
        </authorList>
    </citation>
    <scope>NUCLEOTIDE SEQUENCE [LARGE SCALE GENOMIC DNA]</scope>
    <source>
        <strain evidence="3">cv. DH0086</strain>
    </source>
</reference>
<keyword evidence="3" id="KW-1185">Reference proteome</keyword>
<gene>
    <name evidence="2" type="ORF">A4U43_C02F17110</name>
</gene>
<feature type="region of interest" description="Disordered" evidence="1">
    <location>
        <begin position="581"/>
        <end position="604"/>
    </location>
</feature>
<dbReference type="PANTHER" id="PTHR42851:SF4">
    <property type="entry name" value="PWWP DOMAIN-CONTAINING PROTEIN"/>
    <property type="match status" value="1"/>
</dbReference>
<feature type="compositionally biased region" description="Basic residues" evidence="1">
    <location>
        <begin position="275"/>
        <end position="287"/>
    </location>
</feature>
<dbReference type="Proteomes" id="UP000243459">
    <property type="component" value="Chromosome 2"/>
</dbReference>
<feature type="region of interest" description="Disordered" evidence="1">
    <location>
        <begin position="1"/>
        <end position="121"/>
    </location>
</feature>
<dbReference type="PANTHER" id="PTHR42851">
    <property type="entry name" value="ALDOLASE-RELATED"/>
    <property type="match status" value="1"/>
</dbReference>
<dbReference type="AlphaFoldDB" id="A0A5P1FKQ8"/>
<feature type="compositionally biased region" description="Basic and acidic residues" evidence="1">
    <location>
        <begin position="45"/>
        <end position="62"/>
    </location>
</feature>
<evidence type="ECO:0000313" key="2">
    <source>
        <dbReference type="EMBL" id="ONK78313.1"/>
    </source>
</evidence>
<dbReference type="Gramene" id="ONK78313">
    <property type="protein sequence ID" value="ONK78313"/>
    <property type="gene ID" value="A4U43_C02F17110"/>
</dbReference>
<dbReference type="EMBL" id="CM007382">
    <property type="protein sequence ID" value="ONK78313.1"/>
    <property type="molecule type" value="Genomic_DNA"/>
</dbReference>
<name>A0A5P1FKQ8_ASPOF</name>
<feature type="region of interest" description="Disordered" evidence="1">
    <location>
        <begin position="248"/>
        <end position="292"/>
    </location>
</feature>
<dbReference type="InterPro" id="IPR017956">
    <property type="entry name" value="AT_hook_DNA-bd_motif"/>
</dbReference>
<dbReference type="GO" id="GO:0003677">
    <property type="term" value="F:DNA binding"/>
    <property type="evidence" value="ECO:0007669"/>
    <property type="project" value="InterPro"/>
</dbReference>
<proteinExistence type="predicted"/>
<evidence type="ECO:0000256" key="1">
    <source>
        <dbReference type="SAM" id="MobiDB-lite"/>
    </source>
</evidence>